<proteinExistence type="predicted"/>
<dbReference type="Gene3D" id="2.30.30.40">
    <property type="entry name" value="SH3 Domains"/>
    <property type="match status" value="1"/>
</dbReference>
<dbReference type="Gene3D" id="2.40.50.180">
    <property type="entry name" value="CheA-289, Domain 4"/>
    <property type="match status" value="1"/>
</dbReference>
<dbReference type="Pfam" id="PF01584">
    <property type="entry name" value="CheW"/>
    <property type="match status" value="1"/>
</dbReference>
<dbReference type="SMART" id="SM00260">
    <property type="entry name" value="CheW"/>
    <property type="match status" value="1"/>
</dbReference>
<accession>Q1MP82</accession>
<dbReference type="GO" id="GO:0007165">
    <property type="term" value="P:signal transduction"/>
    <property type="evidence" value="ECO:0007669"/>
    <property type="project" value="InterPro"/>
</dbReference>
<dbReference type="InterPro" id="IPR039315">
    <property type="entry name" value="CheW"/>
</dbReference>
<dbReference type="InterPro" id="IPR036061">
    <property type="entry name" value="CheW-like_dom_sf"/>
</dbReference>
<dbReference type="InterPro" id="IPR002545">
    <property type="entry name" value="CheW-lke_dom"/>
</dbReference>
<dbReference type="AlphaFoldDB" id="Q1MP82"/>
<evidence type="ECO:0000259" key="1">
    <source>
        <dbReference type="PROSITE" id="PS50851"/>
    </source>
</evidence>
<dbReference type="GO" id="GO:0006935">
    <property type="term" value="P:chemotaxis"/>
    <property type="evidence" value="ECO:0007669"/>
    <property type="project" value="InterPro"/>
</dbReference>
<sequence length="156" mass="17670">MVTDKYIQSIPEIQLVGFQLGSQLYSIPTVVVQEVVRKVPIFKLPASSKVVSGVIKLRGYITPIVQVSSLLNITKNFLGEGSMFTLICNYKAFQFGIPIDNIHHMYRVIHEDIQWSVDSLLGVAGEYIIGLFKLYEKLIPILSIERIITDVFQRKV</sequence>
<evidence type="ECO:0000313" key="2">
    <source>
        <dbReference type="EMBL" id="CAJ55195.1"/>
    </source>
</evidence>
<dbReference type="Proteomes" id="UP000002430">
    <property type="component" value="Chromosome"/>
</dbReference>
<feature type="domain" description="CheW-like" evidence="1">
    <location>
        <begin position="12"/>
        <end position="153"/>
    </location>
</feature>
<dbReference type="GO" id="GO:0005829">
    <property type="term" value="C:cytosol"/>
    <property type="evidence" value="ECO:0007669"/>
    <property type="project" value="TreeGrafter"/>
</dbReference>
<dbReference type="SUPFAM" id="SSF50341">
    <property type="entry name" value="CheW-like"/>
    <property type="match status" value="1"/>
</dbReference>
<dbReference type="PANTHER" id="PTHR22617">
    <property type="entry name" value="CHEMOTAXIS SENSOR HISTIDINE KINASE-RELATED"/>
    <property type="match status" value="1"/>
</dbReference>
<dbReference type="KEGG" id="lip:LI1141"/>
<reference evidence="2 3" key="1">
    <citation type="submission" date="2005-11" db="EMBL/GenBank/DDBJ databases">
        <title>The complete genome sequence of Lawsonia intracellularis: the causative agent of proliferative enteropathy.</title>
        <authorList>
            <person name="Kaur K."/>
            <person name="Zhang Q."/>
            <person name="Beckler D."/>
            <person name="Munir S."/>
            <person name="Li L."/>
            <person name="Kinsley K."/>
            <person name="Herron L."/>
            <person name="Peterson A."/>
            <person name="May B."/>
            <person name="Singh S."/>
            <person name="Gebhart C."/>
            <person name="Kapur V."/>
        </authorList>
    </citation>
    <scope>NUCLEOTIDE SEQUENCE [LARGE SCALE GENOMIC DNA]</scope>
    <source>
        <strain evidence="2 3">PHE/MN1-00</strain>
    </source>
</reference>
<dbReference type="PANTHER" id="PTHR22617:SF23">
    <property type="entry name" value="CHEMOTAXIS PROTEIN CHEW"/>
    <property type="match status" value="1"/>
</dbReference>
<gene>
    <name evidence="2" type="primary">cheW</name>
    <name evidence="2" type="ordered locus">LI1141</name>
</gene>
<name>Q1MP82_LAWIP</name>
<dbReference type="eggNOG" id="COG0835">
    <property type="taxonomic scope" value="Bacteria"/>
</dbReference>
<keyword evidence="3" id="KW-1185">Reference proteome</keyword>
<dbReference type="HOGENOM" id="CLU_048995_3_1_7"/>
<evidence type="ECO:0000313" key="3">
    <source>
        <dbReference type="Proteomes" id="UP000002430"/>
    </source>
</evidence>
<dbReference type="STRING" id="363253.LI1141"/>
<protein>
    <submittedName>
        <fullName evidence="2">Chemotaxis signal transduction protein</fullName>
    </submittedName>
</protein>
<organism evidence="2 3">
    <name type="scientific">Lawsonia intracellularis (strain PHE/MN1-00)</name>
    <dbReference type="NCBI Taxonomy" id="363253"/>
    <lineage>
        <taxon>Bacteria</taxon>
        <taxon>Pseudomonadati</taxon>
        <taxon>Thermodesulfobacteriota</taxon>
        <taxon>Desulfovibrionia</taxon>
        <taxon>Desulfovibrionales</taxon>
        <taxon>Desulfovibrionaceae</taxon>
        <taxon>Lawsonia</taxon>
    </lineage>
</organism>
<dbReference type="PROSITE" id="PS50851">
    <property type="entry name" value="CHEW"/>
    <property type="match status" value="1"/>
</dbReference>
<dbReference type="EMBL" id="AM180252">
    <property type="protein sequence ID" value="CAJ55195.1"/>
    <property type="molecule type" value="Genomic_DNA"/>
</dbReference>